<proteinExistence type="inferred from homology"/>
<feature type="region of interest" description="Disordered" evidence="8">
    <location>
        <begin position="71"/>
        <end position="90"/>
    </location>
</feature>
<evidence type="ECO:0000256" key="2">
    <source>
        <dbReference type="ARBA" id="ARBA00010349"/>
    </source>
</evidence>
<comment type="subcellular location">
    <subcellularLocation>
        <location evidence="1 7">Cytoplasm</location>
    </subcellularLocation>
</comment>
<evidence type="ECO:0000256" key="5">
    <source>
        <dbReference type="ARBA" id="ARBA00023135"/>
    </source>
</evidence>
<dbReference type="EMBL" id="ML986586">
    <property type="protein sequence ID" value="KAF2268455.1"/>
    <property type="molecule type" value="Genomic_DNA"/>
</dbReference>
<evidence type="ECO:0000313" key="9">
    <source>
        <dbReference type="EMBL" id="KAF2268455.1"/>
    </source>
</evidence>
<comment type="function">
    <text evidence="7">Component of the signal recognition particle (SRP) complex, a ribonucleoprotein complex that mediates the cotranslational targeting of secretory and membrane proteins to the endoplasmic reticulum (ER).</text>
</comment>
<keyword evidence="3 7" id="KW-0963">Cytoplasm</keyword>
<protein>
    <recommendedName>
        <fullName evidence="7">Signal recognition particle subunit SRP14</fullName>
    </recommendedName>
    <alternativeName>
        <fullName evidence="7">Signal recognition particle 14 kDa protein</fullName>
    </alternativeName>
</protein>
<evidence type="ECO:0000313" key="10">
    <source>
        <dbReference type="Proteomes" id="UP000800093"/>
    </source>
</evidence>
<comment type="caution">
    <text evidence="9">The sequence shown here is derived from an EMBL/GenBank/DDBJ whole genome shotgun (WGS) entry which is preliminary data.</text>
</comment>
<dbReference type="Gene3D" id="3.30.720.10">
    <property type="entry name" value="Signal recognition particle alu RNA binding heterodimer, srp9/1"/>
    <property type="match status" value="1"/>
</dbReference>
<dbReference type="GO" id="GO:0005786">
    <property type="term" value="C:signal recognition particle, endoplasmic reticulum targeting"/>
    <property type="evidence" value="ECO:0007669"/>
    <property type="project" value="UniProtKB-UniRule"/>
</dbReference>
<feature type="region of interest" description="Disordered" evidence="8">
    <location>
        <begin position="121"/>
        <end position="148"/>
    </location>
</feature>
<dbReference type="AlphaFoldDB" id="A0A9P4N3H5"/>
<dbReference type="Proteomes" id="UP000800093">
    <property type="component" value="Unassembled WGS sequence"/>
</dbReference>
<evidence type="ECO:0000256" key="8">
    <source>
        <dbReference type="SAM" id="MobiDB-lite"/>
    </source>
</evidence>
<evidence type="ECO:0000256" key="4">
    <source>
        <dbReference type="ARBA" id="ARBA00022884"/>
    </source>
</evidence>
<comment type="similarity">
    <text evidence="2 7">Belongs to the SRP14 family.</text>
</comment>
<dbReference type="GO" id="GO:0030942">
    <property type="term" value="F:endoplasmic reticulum signal peptide binding"/>
    <property type="evidence" value="ECO:0007669"/>
    <property type="project" value="UniProtKB-UniRule"/>
</dbReference>
<comment type="subunit">
    <text evidence="7">Component of a fungal signal recognition particle (SRP) complex that consists of a 7SL RNA molecule (scR1) and at least six protein subunits: SRP72, SRP68, SRP54, SEC65, SRP21 and SRP14.</text>
</comment>
<dbReference type="PANTHER" id="PTHR12013">
    <property type="entry name" value="SIGNAL RECOGNITION PARTICLE 14 KD PROTEIN"/>
    <property type="match status" value="1"/>
</dbReference>
<accession>A0A9P4N3H5</accession>
<keyword evidence="4 7" id="KW-0694">RNA-binding</keyword>
<keyword evidence="5 7" id="KW-0733">Signal recognition particle</keyword>
<dbReference type="GO" id="GO:0008312">
    <property type="term" value="F:7S RNA binding"/>
    <property type="evidence" value="ECO:0007669"/>
    <property type="project" value="UniProtKB-UniRule"/>
</dbReference>
<name>A0A9P4N3H5_9PLEO</name>
<gene>
    <name evidence="9" type="ORF">CC78DRAFT_613161</name>
</gene>
<sequence>MAEAHLSNDDFFARLTDLFGHNRRKGHGSVYLTQKRLAFDHGSDAPSPTKVLDDPLWDMHPESPLPILIRASNNVSSKGDGKGRPITDRKNVEKIKLSTIVPPGQIDAFYARYAEVCKAGMSGLRKRDKKKKKKDKKKKKAVEGETKG</sequence>
<keyword evidence="6 7" id="KW-0687">Ribonucleoprotein</keyword>
<organism evidence="9 10">
    <name type="scientific">Lojkania enalia</name>
    <dbReference type="NCBI Taxonomy" id="147567"/>
    <lineage>
        <taxon>Eukaryota</taxon>
        <taxon>Fungi</taxon>
        <taxon>Dikarya</taxon>
        <taxon>Ascomycota</taxon>
        <taxon>Pezizomycotina</taxon>
        <taxon>Dothideomycetes</taxon>
        <taxon>Pleosporomycetidae</taxon>
        <taxon>Pleosporales</taxon>
        <taxon>Pleosporales incertae sedis</taxon>
        <taxon>Lojkania</taxon>
    </lineage>
</organism>
<dbReference type="InterPro" id="IPR003210">
    <property type="entry name" value="Signal_recog_particle_SRP14"/>
</dbReference>
<keyword evidence="10" id="KW-1185">Reference proteome</keyword>
<feature type="compositionally biased region" description="Basic and acidic residues" evidence="8">
    <location>
        <begin position="79"/>
        <end position="90"/>
    </location>
</feature>
<dbReference type="GO" id="GO:0006614">
    <property type="term" value="P:SRP-dependent cotranslational protein targeting to membrane"/>
    <property type="evidence" value="ECO:0007669"/>
    <property type="project" value="UniProtKB-UniRule"/>
</dbReference>
<feature type="compositionally biased region" description="Basic residues" evidence="8">
    <location>
        <begin position="124"/>
        <end position="140"/>
    </location>
</feature>
<evidence type="ECO:0000256" key="3">
    <source>
        <dbReference type="ARBA" id="ARBA00022490"/>
    </source>
</evidence>
<reference evidence="10" key="1">
    <citation type="journal article" date="2020" name="Stud. Mycol.">
        <title>101 Dothideomycetes genomes: A test case for predicting lifestyles and emergence of pathogens.</title>
        <authorList>
            <person name="Haridas S."/>
            <person name="Albert R."/>
            <person name="Binder M."/>
            <person name="Bloem J."/>
            <person name="LaButti K."/>
            <person name="Salamov A."/>
            <person name="Andreopoulos B."/>
            <person name="Baker S."/>
            <person name="Barry K."/>
            <person name="Bills G."/>
            <person name="Bluhm B."/>
            <person name="Cannon C."/>
            <person name="Castanera R."/>
            <person name="Culley D."/>
            <person name="Daum C."/>
            <person name="Ezra D."/>
            <person name="Gonzalez J."/>
            <person name="Henrissat B."/>
            <person name="Kuo A."/>
            <person name="Liang C."/>
            <person name="Lipzen A."/>
            <person name="Lutzoni F."/>
            <person name="Magnuson J."/>
            <person name="Mondo S."/>
            <person name="Nolan M."/>
            <person name="Ohm R."/>
            <person name="Pangilinan J."/>
            <person name="Park H.-J."/>
            <person name="Ramirez L."/>
            <person name="Alfaro M."/>
            <person name="Sun H."/>
            <person name="Tritt A."/>
            <person name="Yoshinaga Y."/>
            <person name="Zwiers L.-H."/>
            <person name="Turgeon B."/>
            <person name="Goodwin S."/>
            <person name="Spatafora J."/>
            <person name="Crous P."/>
            <person name="Grigoriev I."/>
        </authorList>
    </citation>
    <scope>NUCLEOTIDE SEQUENCE [LARGE SCALE GENOMIC DNA]</scope>
    <source>
        <strain evidence="10">CBS 304.66</strain>
    </source>
</reference>
<dbReference type="InterPro" id="IPR009018">
    <property type="entry name" value="Signal_recog_particle_SRP9/14"/>
</dbReference>
<dbReference type="Pfam" id="PF02290">
    <property type="entry name" value="SRP14"/>
    <property type="match status" value="1"/>
</dbReference>
<evidence type="ECO:0000256" key="6">
    <source>
        <dbReference type="ARBA" id="ARBA00023274"/>
    </source>
</evidence>
<dbReference type="SUPFAM" id="SSF54762">
    <property type="entry name" value="Signal recognition particle alu RNA binding heterodimer, SRP9/14"/>
    <property type="match status" value="1"/>
</dbReference>
<evidence type="ECO:0000256" key="1">
    <source>
        <dbReference type="ARBA" id="ARBA00004496"/>
    </source>
</evidence>
<dbReference type="OrthoDB" id="19209at2759"/>
<evidence type="ECO:0000256" key="7">
    <source>
        <dbReference type="RuleBase" id="RU368100"/>
    </source>
</evidence>